<feature type="transmembrane region" description="Helical" evidence="9">
    <location>
        <begin position="116"/>
        <end position="135"/>
    </location>
</feature>
<dbReference type="InterPro" id="IPR003594">
    <property type="entry name" value="HATPase_dom"/>
</dbReference>
<dbReference type="AlphaFoldDB" id="A0A8J3CJK6"/>
<dbReference type="GO" id="GO:0016020">
    <property type="term" value="C:membrane"/>
    <property type="evidence" value="ECO:0007669"/>
    <property type="project" value="InterPro"/>
</dbReference>
<evidence type="ECO:0000256" key="5">
    <source>
        <dbReference type="ARBA" id="ARBA00022741"/>
    </source>
</evidence>
<dbReference type="Pfam" id="PF02518">
    <property type="entry name" value="HATPase_c"/>
    <property type="match status" value="1"/>
</dbReference>
<evidence type="ECO:0000259" key="10">
    <source>
        <dbReference type="Pfam" id="PF02518"/>
    </source>
</evidence>
<dbReference type="InterPro" id="IPR055558">
    <property type="entry name" value="DUF7134"/>
</dbReference>
<evidence type="ECO:0000259" key="12">
    <source>
        <dbReference type="Pfam" id="PF23539"/>
    </source>
</evidence>
<keyword evidence="14" id="KW-1185">Reference proteome</keyword>
<dbReference type="InterPro" id="IPR011712">
    <property type="entry name" value="Sig_transdc_His_kin_sub3_dim/P"/>
</dbReference>
<keyword evidence="6 13" id="KW-0418">Kinase</keyword>
<evidence type="ECO:0000256" key="2">
    <source>
        <dbReference type="ARBA" id="ARBA00012438"/>
    </source>
</evidence>
<evidence type="ECO:0000256" key="8">
    <source>
        <dbReference type="ARBA" id="ARBA00023012"/>
    </source>
</evidence>
<proteinExistence type="predicted"/>
<evidence type="ECO:0000256" key="9">
    <source>
        <dbReference type="SAM" id="Phobius"/>
    </source>
</evidence>
<gene>
    <name evidence="13" type="ORF">GCM10012275_53910</name>
</gene>
<reference evidence="13" key="1">
    <citation type="journal article" date="2014" name="Int. J. Syst. Evol. Microbiol.">
        <title>Complete genome sequence of Corynebacterium casei LMG S-19264T (=DSM 44701T), isolated from a smear-ripened cheese.</title>
        <authorList>
            <consortium name="US DOE Joint Genome Institute (JGI-PGF)"/>
            <person name="Walter F."/>
            <person name="Albersmeier A."/>
            <person name="Kalinowski J."/>
            <person name="Ruckert C."/>
        </authorList>
    </citation>
    <scope>NUCLEOTIDE SEQUENCE</scope>
    <source>
        <strain evidence="13">CGMCC 4.5737</strain>
    </source>
</reference>
<feature type="domain" description="Histidine kinase/HSP90-like ATPase" evidence="10">
    <location>
        <begin position="309"/>
        <end position="398"/>
    </location>
</feature>
<dbReference type="SUPFAM" id="SSF55874">
    <property type="entry name" value="ATPase domain of HSP90 chaperone/DNA topoisomerase II/histidine kinase"/>
    <property type="match status" value="1"/>
</dbReference>
<sequence>MRRLSLWLRAHPVVGDSLLAFFLLSSDLLVAGRQRYDPVTESYVTIVTGADYLIGGLLLICPIVIRRRRPLVAAYITLVGGIFVLVTHGEAAVRPGAFALGIMLYTLLTQATRRSAVAYAAWLLLGTVLYAGVVARGGDVGGAFAVLVFAPLTFAVFWLTGEFIGARRAYQREVEQRLRLLEHERDQQAKIAVVEERNRIARELHDVVAHAVSVMIVQADGATYAIKSNPDLAGKALGTISETGRKALGELRRLVGVLRSAEEGSAEYAPQPDAKALGELVEKMHQVGLPVRLSMSGDLSGVPAGVGLTAYRLVQEALTNTLKHAGPGASAQVTVQRFEDRVEVEVIDDGSGTVGPGMVSGGNGLIGMRERVAVYNGTLEAGPRTGGGWRVRAVLPFRGEEAS</sequence>
<dbReference type="GO" id="GO:0005524">
    <property type="term" value="F:ATP binding"/>
    <property type="evidence" value="ECO:0007669"/>
    <property type="project" value="UniProtKB-KW"/>
</dbReference>
<keyword evidence="4" id="KW-0808">Transferase</keyword>
<dbReference type="GO" id="GO:0000155">
    <property type="term" value="F:phosphorelay sensor kinase activity"/>
    <property type="evidence" value="ECO:0007669"/>
    <property type="project" value="InterPro"/>
</dbReference>
<evidence type="ECO:0000256" key="4">
    <source>
        <dbReference type="ARBA" id="ARBA00022679"/>
    </source>
</evidence>
<organism evidence="13 14">
    <name type="scientific">Longimycelium tulufanense</name>
    <dbReference type="NCBI Taxonomy" id="907463"/>
    <lineage>
        <taxon>Bacteria</taxon>
        <taxon>Bacillati</taxon>
        <taxon>Actinomycetota</taxon>
        <taxon>Actinomycetes</taxon>
        <taxon>Pseudonocardiales</taxon>
        <taxon>Pseudonocardiaceae</taxon>
        <taxon>Longimycelium</taxon>
    </lineage>
</organism>
<keyword evidence="8" id="KW-0902">Two-component regulatory system</keyword>
<dbReference type="InterPro" id="IPR036890">
    <property type="entry name" value="HATPase_C_sf"/>
</dbReference>
<dbReference type="PANTHER" id="PTHR24421">
    <property type="entry name" value="NITRATE/NITRITE SENSOR PROTEIN NARX-RELATED"/>
    <property type="match status" value="1"/>
</dbReference>
<dbReference type="GO" id="GO:0046983">
    <property type="term" value="F:protein dimerization activity"/>
    <property type="evidence" value="ECO:0007669"/>
    <property type="project" value="InterPro"/>
</dbReference>
<dbReference type="EMBL" id="BMMK01000036">
    <property type="protein sequence ID" value="GGM76362.1"/>
    <property type="molecule type" value="Genomic_DNA"/>
</dbReference>
<feature type="transmembrane region" description="Helical" evidence="9">
    <location>
        <begin position="70"/>
        <end position="86"/>
    </location>
</feature>
<comment type="caution">
    <text evidence="13">The sequence shown here is derived from an EMBL/GenBank/DDBJ whole genome shotgun (WGS) entry which is preliminary data.</text>
</comment>
<protein>
    <recommendedName>
        <fullName evidence="2">histidine kinase</fullName>
        <ecNumber evidence="2">2.7.13.3</ecNumber>
    </recommendedName>
</protein>
<dbReference type="PANTHER" id="PTHR24421:SF10">
    <property type="entry name" value="NITRATE_NITRITE SENSOR PROTEIN NARQ"/>
    <property type="match status" value="1"/>
</dbReference>
<comment type="catalytic activity">
    <reaction evidence="1">
        <text>ATP + protein L-histidine = ADP + protein N-phospho-L-histidine.</text>
        <dbReference type="EC" id="2.7.13.3"/>
    </reaction>
</comment>
<reference evidence="13" key="2">
    <citation type="submission" date="2020-09" db="EMBL/GenBank/DDBJ databases">
        <authorList>
            <person name="Sun Q."/>
            <person name="Zhou Y."/>
        </authorList>
    </citation>
    <scope>NUCLEOTIDE SEQUENCE</scope>
    <source>
        <strain evidence="13">CGMCC 4.5737</strain>
    </source>
</reference>
<evidence type="ECO:0000259" key="11">
    <source>
        <dbReference type="Pfam" id="PF07730"/>
    </source>
</evidence>
<name>A0A8J3CJK6_9PSEU</name>
<accession>A0A8J3CJK6</accession>
<evidence type="ECO:0000256" key="7">
    <source>
        <dbReference type="ARBA" id="ARBA00022840"/>
    </source>
</evidence>
<feature type="transmembrane region" description="Helical" evidence="9">
    <location>
        <begin position="92"/>
        <end position="109"/>
    </location>
</feature>
<keyword evidence="9" id="KW-0472">Membrane</keyword>
<dbReference type="Proteomes" id="UP000637578">
    <property type="component" value="Unassembled WGS sequence"/>
</dbReference>
<dbReference type="RefSeq" id="WP_189061222.1">
    <property type="nucleotide sequence ID" value="NZ_BMMK01000036.1"/>
</dbReference>
<keyword evidence="9" id="KW-0812">Transmembrane</keyword>
<dbReference type="InterPro" id="IPR050482">
    <property type="entry name" value="Sensor_HK_TwoCompSys"/>
</dbReference>
<dbReference type="CDD" id="cd16917">
    <property type="entry name" value="HATPase_UhpB-NarQ-NarX-like"/>
    <property type="match status" value="1"/>
</dbReference>
<keyword evidence="5" id="KW-0547">Nucleotide-binding</keyword>
<feature type="domain" description="Signal transduction histidine kinase subgroup 3 dimerisation and phosphoacceptor" evidence="11">
    <location>
        <begin position="196"/>
        <end position="262"/>
    </location>
</feature>
<keyword evidence="7" id="KW-0067">ATP-binding</keyword>
<evidence type="ECO:0000256" key="1">
    <source>
        <dbReference type="ARBA" id="ARBA00000085"/>
    </source>
</evidence>
<dbReference type="Pfam" id="PF07730">
    <property type="entry name" value="HisKA_3"/>
    <property type="match status" value="1"/>
</dbReference>
<evidence type="ECO:0000256" key="3">
    <source>
        <dbReference type="ARBA" id="ARBA00022553"/>
    </source>
</evidence>
<feature type="transmembrane region" description="Helical" evidence="9">
    <location>
        <begin position="43"/>
        <end position="65"/>
    </location>
</feature>
<evidence type="ECO:0000313" key="14">
    <source>
        <dbReference type="Proteomes" id="UP000637578"/>
    </source>
</evidence>
<dbReference type="Gene3D" id="3.30.565.10">
    <property type="entry name" value="Histidine kinase-like ATPase, C-terminal domain"/>
    <property type="match status" value="1"/>
</dbReference>
<feature type="transmembrane region" description="Helical" evidence="9">
    <location>
        <begin position="12"/>
        <end position="31"/>
    </location>
</feature>
<keyword evidence="9" id="KW-1133">Transmembrane helix</keyword>
<evidence type="ECO:0000313" key="13">
    <source>
        <dbReference type="EMBL" id="GGM76362.1"/>
    </source>
</evidence>
<keyword evidence="3" id="KW-0597">Phosphoprotein</keyword>
<dbReference type="EC" id="2.7.13.3" evidence="2"/>
<dbReference type="Gene3D" id="1.20.5.1930">
    <property type="match status" value="1"/>
</dbReference>
<dbReference type="Pfam" id="PF23539">
    <property type="entry name" value="DUF7134"/>
    <property type="match status" value="1"/>
</dbReference>
<feature type="domain" description="DUF7134" evidence="12">
    <location>
        <begin position="5"/>
        <end position="168"/>
    </location>
</feature>
<feature type="transmembrane region" description="Helical" evidence="9">
    <location>
        <begin position="141"/>
        <end position="160"/>
    </location>
</feature>
<evidence type="ECO:0000256" key="6">
    <source>
        <dbReference type="ARBA" id="ARBA00022777"/>
    </source>
</evidence>